<feature type="transmembrane region" description="Helical" evidence="1">
    <location>
        <begin position="78"/>
        <end position="98"/>
    </location>
</feature>
<feature type="transmembrane region" description="Helical" evidence="1">
    <location>
        <begin position="41"/>
        <end position="66"/>
    </location>
</feature>
<accession>A0A1K2H534</accession>
<organism evidence="2 3">
    <name type="scientific">Chitinimonas taiwanensis DSM 18899</name>
    <dbReference type="NCBI Taxonomy" id="1121279"/>
    <lineage>
        <taxon>Bacteria</taxon>
        <taxon>Pseudomonadati</taxon>
        <taxon>Pseudomonadota</taxon>
        <taxon>Betaproteobacteria</taxon>
        <taxon>Neisseriales</taxon>
        <taxon>Chitinibacteraceae</taxon>
        <taxon>Chitinimonas</taxon>
    </lineage>
</organism>
<keyword evidence="1" id="KW-0472">Membrane</keyword>
<keyword evidence="3" id="KW-1185">Reference proteome</keyword>
<dbReference type="AlphaFoldDB" id="A0A1K2H534"/>
<feature type="transmembrane region" description="Helical" evidence="1">
    <location>
        <begin position="12"/>
        <end position="35"/>
    </location>
</feature>
<evidence type="ECO:0000313" key="3">
    <source>
        <dbReference type="Proteomes" id="UP000186513"/>
    </source>
</evidence>
<evidence type="ECO:0000313" key="2">
    <source>
        <dbReference type="EMBL" id="SFZ70265.1"/>
    </source>
</evidence>
<keyword evidence="1" id="KW-0812">Transmembrane</keyword>
<dbReference type="Proteomes" id="UP000186513">
    <property type="component" value="Unassembled WGS sequence"/>
</dbReference>
<protein>
    <submittedName>
        <fullName evidence="2">Uncharacterized protein</fullName>
    </submittedName>
</protein>
<proteinExistence type="predicted"/>
<reference evidence="2 3" key="1">
    <citation type="submission" date="2016-11" db="EMBL/GenBank/DDBJ databases">
        <authorList>
            <person name="Jaros S."/>
            <person name="Januszkiewicz K."/>
            <person name="Wedrychowicz H."/>
        </authorList>
    </citation>
    <scope>NUCLEOTIDE SEQUENCE [LARGE SCALE GENOMIC DNA]</scope>
    <source>
        <strain evidence="2 3">DSM 18899</strain>
    </source>
</reference>
<gene>
    <name evidence="2" type="ORF">SAMN02745887_00132</name>
</gene>
<dbReference type="RefSeq" id="WP_072426689.1">
    <property type="nucleotide sequence ID" value="NZ_FPKR01000001.1"/>
</dbReference>
<dbReference type="STRING" id="1121279.SAMN02745887_00132"/>
<dbReference type="EMBL" id="FPKR01000001">
    <property type="protein sequence ID" value="SFZ70265.1"/>
    <property type="molecule type" value="Genomic_DNA"/>
</dbReference>
<evidence type="ECO:0000256" key="1">
    <source>
        <dbReference type="SAM" id="Phobius"/>
    </source>
</evidence>
<keyword evidence="1" id="KW-1133">Transmembrane helix</keyword>
<name>A0A1K2H534_9NEIS</name>
<dbReference type="OrthoDB" id="9429670at2"/>
<sequence length="131" mass="13923">MRRPAPTLRPLVHAAQWCGLLPMLLGSTIFLLWVWSSSSLLPVLGLLNMVLGLCLFGGGLGVLYALRLRAGRRWLPGTAMACALLLGNFPLACAYAGLGSQIELARQRAAVCAASQAQAEFSGAADARRRC</sequence>